<sequence>MHMTQREEKDQRTTYRTEVLQKTRHTPHHITRATSDDIHILAVLLENYKLLALMDNKRAPHTYRHGDVVLARGPIRLLLARVGIDPRLIV</sequence>
<evidence type="ECO:0000313" key="3">
    <source>
        <dbReference type="Proteomes" id="UP000287171"/>
    </source>
</evidence>
<dbReference type="EMBL" id="BIFT01000001">
    <property type="protein sequence ID" value="GCE29087.1"/>
    <property type="molecule type" value="Genomic_DNA"/>
</dbReference>
<protein>
    <submittedName>
        <fullName evidence="2">Uncharacterized protein</fullName>
    </submittedName>
</protein>
<evidence type="ECO:0000313" key="2">
    <source>
        <dbReference type="EMBL" id="GCE29087.1"/>
    </source>
</evidence>
<accession>A0A402BCS4</accession>
<evidence type="ECO:0000256" key="1">
    <source>
        <dbReference type="SAM" id="MobiDB-lite"/>
    </source>
</evidence>
<gene>
    <name evidence="2" type="ORF">KDA_45710</name>
</gene>
<feature type="compositionally biased region" description="Basic and acidic residues" evidence="1">
    <location>
        <begin position="1"/>
        <end position="21"/>
    </location>
</feature>
<dbReference type="Proteomes" id="UP000287171">
    <property type="component" value="Unassembled WGS sequence"/>
</dbReference>
<name>A0A402BCS4_9CHLR</name>
<dbReference type="AlphaFoldDB" id="A0A402BCS4"/>
<organism evidence="2 3">
    <name type="scientific">Dictyobacter alpinus</name>
    <dbReference type="NCBI Taxonomy" id="2014873"/>
    <lineage>
        <taxon>Bacteria</taxon>
        <taxon>Bacillati</taxon>
        <taxon>Chloroflexota</taxon>
        <taxon>Ktedonobacteria</taxon>
        <taxon>Ktedonobacterales</taxon>
        <taxon>Dictyobacteraceae</taxon>
        <taxon>Dictyobacter</taxon>
    </lineage>
</organism>
<proteinExistence type="predicted"/>
<reference evidence="3" key="1">
    <citation type="submission" date="2018-12" db="EMBL/GenBank/DDBJ databases">
        <title>Tengunoibacter tsumagoiensis gen. nov., sp. nov., Dictyobacter kobayashii sp. nov., D. alpinus sp. nov., and D. joshuensis sp. nov. and description of Dictyobacteraceae fam. nov. within the order Ktedonobacterales isolated from Tengu-no-mugimeshi.</title>
        <authorList>
            <person name="Wang C.M."/>
            <person name="Zheng Y."/>
            <person name="Sakai Y."/>
            <person name="Toyoda A."/>
            <person name="Minakuchi Y."/>
            <person name="Abe K."/>
            <person name="Yokota A."/>
            <person name="Yabe S."/>
        </authorList>
    </citation>
    <scope>NUCLEOTIDE SEQUENCE [LARGE SCALE GENOMIC DNA]</scope>
    <source>
        <strain evidence="3">Uno16</strain>
    </source>
</reference>
<keyword evidence="3" id="KW-1185">Reference proteome</keyword>
<comment type="caution">
    <text evidence="2">The sequence shown here is derived from an EMBL/GenBank/DDBJ whole genome shotgun (WGS) entry which is preliminary data.</text>
</comment>
<feature type="region of interest" description="Disordered" evidence="1">
    <location>
        <begin position="1"/>
        <end position="28"/>
    </location>
</feature>